<dbReference type="PROSITE" id="PS00678">
    <property type="entry name" value="WD_REPEATS_1"/>
    <property type="match status" value="1"/>
</dbReference>
<evidence type="ECO:0000256" key="1">
    <source>
        <dbReference type="ARBA" id="ARBA00004123"/>
    </source>
</evidence>
<dbReference type="Pfam" id="PF00400">
    <property type="entry name" value="WD40"/>
    <property type="match status" value="6"/>
</dbReference>
<dbReference type="SMART" id="SM00667">
    <property type="entry name" value="LisH"/>
    <property type="match status" value="1"/>
</dbReference>
<feature type="repeat" description="WD" evidence="8">
    <location>
        <begin position="632"/>
        <end position="666"/>
    </location>
</feature>
<dbReference type="AlphaFoldDB" id="A0A061QQU2"/>
<dbReference type="InterPro" id="IPR015943">
    <property type="entry name" value="WD40/YVTN_repeat-like_dom_sf"/>
</dbReference>
<dbReference type="PROSITE" id="PS50294">
    <property type="entry name" value="WD_REPEATS_REGION"/>
    <property type="match status" value="5"/>
</dbReference>
<comment type="similarity">
    <text evidence="2">Belongs to the WD repeat TAF5 family.</text>
</comment>
<keyword evidence="5" id="KW-0805">Transcription regulation</keyword>
<dbReference type="PANTHER" id="PTHR19879:SF1">
    <property type="entry name" value="CANNONBALL-RELATED"/>
    <property type="match status" value="1"/>
</dbReference>
<gene>
    <name evidence="12" type="primary">TAF5</name>
    <name evidence="12" type="ORF">TSPGSL018_27967</name>
</gene>
<keyword evidence="10" id="KW-0472">Membrane</keyword>
<dbReference type="InterPro" id="IPR020472">
    <property type="entry name" value="WD40_PAC1"/>
</dbReference>
<dbReference type="PROSITE" id="PS50896">
    <property type="entry name" value="LISH"/>
    <property type="match status" value="1"/>
</dbReference>
<name>A0A061QQU2_9CHLO</name>
<dbReference type="GO" id="GO:0016251">
    <property type="term" value="F:RNA polymerase II general transcription initiation factor activity"/>
    <property type="evidence" value="ECO:0007669"/>
    <property type="project" value="TreeGrafter"/>
</dbReference>
<protein>
    <submittedName>
        <fullName evidence="12">Transcription initiation factor TFIID subunit 5</fullName>
    </submittedName>
</protein>
<evidence type="ECO:0000256" key="7">
    <source>
        <dbReference type="ARBA" id="ARBA00023242"/>
    </source>
</evidence>
<dbReference type="GO" id="GO:0005669">
    <property type="term" value="C:transcription factor TFIID complex"/>
    <property type="evidence" value="ECO:0007669"/>
    <property type="project" value="TreeGrafter"/>
</dbReference>
<feature type="repeat" description="WD" evidence="8">
    <location>
        <begin position="506"/>
        <end position="547"/>
    </location>
</feature>
<sequence length="726" mass="77814">MKDVEINKIVLGYLRKKGFSSTEQAFCRESGVQLNWIGHQLDPESGVLNRVLLHTVAEGEISLYLEAFDKLVAWVLGSLDLYRSELVAILYPVFVHVYLKLHEQGAASAAQQLLNKHKQTVVGTGPVASQGQWTQELQDLQGITSPQHIRTNRTAKAALSMRYPVKMCTFSFQLLSNFLSSSEVMLLLLYVVNERLHIDVQARPPRTAADIEESEDGAGMLSLGEAGVAGGDVAAANSRQVKLGILKDDIEYKLAQYQSAAEEKAAEKEEADRDKSRKKKPAKQDGPPDEAEPGQPGVKGSVSHAEPVDCELPMAASADADDTVEVERLARCRASPASDAFPCSVLLTFINTHQSLNCAASSRDGAMVASGFADSSVRVYNLEQASEAPGGSSEAKAGAEDDGGEPSQKEVDVDAMDWEDGGGGGDGSQEPPATDEAAPSPPAGGASAGAKGRDGIAGRHSTCLWGHSGPVFAVSWAAGERYLLSSSADCTVRLWSSELSSNLIAYRGHTHAVWSVEASPHGHYFASASADRTARIWSTERHQALRLLVGHQSDVDVVSWHPSCNYVVTGSSDTTVRLWHSQSGACARILVGHRSAVCSLSVSPCGRHLASGSVDGVICIWDLNEGRRLTQVKGHDGPVWSLQHTRGLRSPLLASGGADSSLKLWDYGAGDSGARPDRPTLASLEPKKTFATKATPIYSIHFTPLNLMVATGAFALNQRHIKRDRR</sequence>
<dbReference type="Gene3D" id="2.130.10.10">
    <property type="entry name" value="YVTN repeat-like/Quinoprotein amine dehydrogenase"/>
    <property type="match status" value="2"/>
</dbReference>
<evidence type="ECO:0000313" key="12">
    <source>
        <dbReference type="EMBL" id="JAC60809.1"/>
    </source>
</evidence>
<evidence type="ECO:0000256" key="5">
    <source>
        <dbReference type="ARBA" id="ARBA00023015"/>
    </source>
</evidence>
<dbReference type="InterPro" id="IPR019775">
    <property type="entry name" value="WD40_repeat_CS"/>
</dbReference>
<keyword evidence="12" id="KW-0648">Protein biosynthesis</keyword>
<dbReference type="SMART" id="SM00320">
    <property type="entry name" value="WD40"/>
    <property type="match status" value="6"/>
</dbReference>
<evidence type="ECO:0000259" key="11">
    <source>
        <dbReference type="Pfam" id="PF04494"/>
    </source>
</evidence>
<keyword evidence="3 8" id="KW-0853">WD repeat</keyword>
<keyword evidence="12" id="KW-0396">Initiation factor</keyword>
<evidence type="ECO:0000256" key="3">
    <source>
        <dbReference type="ARBA" id="ARBA00022574"/>
    </source>
</evidence>
<dbReference type="PRINTS" id="PR00320">
    <property type="entry name" value="GPROTEINBRPT"/>
</dbReference>
<dbReference type="PANTHER" id="PTHR19879">
    <property type="entry name" value="TRANSCRIPTION INITIATION FACTOR TFIID"/>
    <property type="match status" value="1"/>
</dbReference>
<feature type="region of interest" description="Disordered" evidence="9">
    <location>
        <begin position="385"/>
        <end position="454"/>
    </location>
</feature>
<feature type="repeat" description="WD" evidence="8">
    <location>
        <begin position="548"/>
        <end position="589"/>
    </location>
</feature>
<dbReference type="GO" id="GO:0006367">
    <property type="term" value="P:transcription initiation at RNA polymerase II promoter"/>
    <property type="evidence" value="ECO:0007669"/>
    <property type="project" value="TreeGrafter"/>
</dbReference>
<dbReference type="GO" id="GO:0003743">
    <property type="term" value="F:translation initiation factor activity"/>
    <property type="evidence" value="ECO:0007669"/>
    <property type="project" value="UniProtKB-KW"/>
</dbReference>
<feature type="transmembrane region" description="Helical" evidence="10">
    <location>
        <begin position="697"/>
        <end position="716"/>
    </location>
</feature>
<dbReference type="InterPro" id="IPR006594">
    <property type="entry name" value="LisH"/>
</dbReference>
<feature type="domain" description="TFIID subunit TAF5 NTD2" evidence="11">
    <location>
        <begin position="62"/>
        <end position="195"/>
    </location>
</feature>
<dbReference type="SUPFAM" id="SSF50978">
    <property type="entry name" value="WD40 repeat-like"/>
    <property type="match status" value="1"/>
</dbReference>
<dbReference type="InterPro" id="IPR001680">
    <property type="entry name" value="WD40_rpt"/>
</dbReference>
<dbReference type="CDD" id="cd00200">
    <property type="entry name" value="WD40"/>
    <property type="match status" value="1"/>
</dbReference>
<dbReference type="Pfam" id="PF08513">
    <property type="entry name" value="LisH"/>
    <property type="match status" value="1"/>
</dbReference>
<feature type="repeat" description="WD" evidence="8">
    <location>
        <begin position="590"/>
        <end position="631"/>
    </location>
</feature>
<keyword evidence="6" id="KW-0804">Transcription</keyword>
<evidence type="ECO:0000256" key="8">
    <source>
        <dbReference type="PROSITE-ProRule" id="PRU00221"/>
    </source>
</evidence>
<keyword evidence="10" id="KW-1133">Transmembrane helix</keyword>
<dbReference type="EMBL" id="GBEZ01026399">
    <property type="protein sequence ID" value="JAC60809.1"/>
    <property type="molecule type" value="Transcribed_RNA"/>
</dbReference>
<keyword evidence="7" id="KW-0539">Nucleus</keyword>
<feature type="region of interest" description="Disordered" evidence="9">
    <location>
        <begin position="262"/>
        <end position="304"/>
    </location>
</feature>
<evidence type="ECO:0000256" key="2">
    <source>
        <dbReference type="ARBA" id="ARBA00009435"/>
    </source>
</evidence>
<feature type="compositionally biased region" description="Basic and acidic residues" evidence="9">
    <location>
        <begin position="262"/>
        <end position="275"/>
    </location>
</feature>
<dbReference type="InterPro" id="IPR037264">
    <property type="entry name" value="TFIID_NTD2_sf"/>
</dbReference>
<evidence type="ECO:0000256" key="10">
    <source>
        <dbReference type="SAM" id="Phobius"/>
    </source>
</evidence>
<evidence type="ECO:0000256" key="4">
    <source>
        <dbReference type="ARBA" id="ARBA00022737"/>
    </source>
</evidence>
<dbReference type="InterPro" id="IPR007582">
    <property type="entry name" value="TFIID_NTD2"/>
</dbReference>
<feature type="repeat" description="WD" evidence="8">
    <location>
        <begin position="464"/>
        <end position="505"/>
    </location>
</feature>
<proteinExistence type="inferred from homology"/>
<dbReference type="Pfam" id="PF04494">
    <property type="entry name" value="TFIID_NTD2"/>
    <property type="match status" value="1"/>
</dbReference>
<dbReference type="SUPFAM" id="SSF160897">
    <property type="entry name" value="Taf5 N-terminal domain-like"/>
    <property type="match status" value="1"/>
</dbReference>
<organism evidence="12">
    <name type="scientific">Tetraselmis sp. GSL018</name>
    <dbReference type="NCBI Taxonomy" id="582737"/>
    <lineage>
        <taxon>Eukaryota</taxon>
        <taxon>Viridiplantae</taxon>
        <taxon>Chlorophyta</taxon>
        <taxon>core chlorophytes</taxon>
        <taxon>Chlorodendrophyceae</taxon>
        <taxon>Chlorodendrales</taxon>
        <taxon>Chlorodendraceae</taxon>
        <taxon>Tetraselmis</taxon>
    </lineage>
</organism>
<dbReference type="PROSITE" id="PS50082">
    <property type="entry name" value="WD_REPEATS_2"/>
    <property type="match status" value="5"/>
</dbReference>
<dbReference type="Gene3D" id="1.25.40.500">
    <property type="entry name" value="TFIID subunit TAF5, NTD2 domain"/>
    <property type="match status" value="1"/>
</dbReference>
<dbReference type="CDD" id="cd08044">
    <property type="entry name" value="TAF5_NTD2"/>
    <property type="match status" value="1"/>
</dbReference>
<evidence type="ECO:0000256" key="6">
    <source>
        <dbReference type="ARBA" id="ARBA00023163"/>
    </source>
</evidence>
<keyword evidence="10" id="KW-0812">Transmembrane</keyword>
<reference evidence="12" key="1">
    <citation type="submission" date="2014-05" db="EMBL/GenBank/DDBJ databases">
        <title>The transcriptome of the halophilic microalga Tetraselmis sp. GSL018 isolated from the Great Salt Lake, Utah.</title>
        <authorList>
            <person name="Jinkerson R.E."/>
            <person name="D'Adamo S."/>
            <person name="Posewitz M.C."/>
        </authorList>
    </citation>
    <scope>NUCLEOTIDE SEQUENCE</scope>
    <source>
        <strain evidence="12">GSL018</strain>
    </source>
</reference>
<accession>A0A061QQU2</accession>
<keyword evidence="4" id="KW-0677">Repeat</keyword>
<evidence type="ECO:0000256" key="9">
    <source>
        <dbReference type="SAM" id="MobiDB-lite"/>
    </source>
</evidence>
<comment type="subcellular location">
    <subcellularLocation>
        <location evidence="1">Nucleus</location>
    </subcellularLocation>
</comment>
<dbReference type="InterPro" id="IPR036322">
    <property type="entry name" value="WD40_repeat_dom_sf"/>
</dbReference>